<accession>A0A4Q9LD76</accession>
<gene>
    <name evidence="1" type="ORF">CWI36_0554p0020</name>
</gene>
<dbReference type="VEuPathDB" id="MicrosporidiaDB:CWI36_0554p0020"/>
<dbReference type="AlphaFoldDB" id="A0A4Q9LD76"/>
<dbReference type="VEuPathDB" id="MicrosporidiaDB:CWI39_0453p0010"/>
<evidence type="ECO:0000313" key="1">
    <source>
        <dbReference type="EMBL" id="TBU05909.1"/>
    </source>
</evidence>
<dbReference type="VEuPathDB" id="MicrosporidiaDB:CWI39_1112p0010"/>
<organism evidence="1 2">
    <name type="scientific">Hamiltosporidium magnivora</name>
    <dbReference type="NCBI Taxonomy" id="148818"/>
    <lineage>
        <taxon>Eukaryota</taxon>
        <taxon>Fungi</taxon>
        <taxon>Fungi incertae sedis</taxon>
        <taxon>Microsporidia</taxon>
        <taxon>Dubosqiidae</taxon>
        <taxon>Hamiltosporidium</taxon>
    </lineage>
</organism>
<sequence>MDSELQQTLDSLKHKLTTYKRAFINKIRKDYQDFLSSNKEELSKMTLYSFSKSLNKGFLGKKILIKNASKKRDTKNIRSSIAISIGDRQIIYNGNTFTSNLGDEINDPELLNVVNVIRQNENIRNEKIKAVNNLENSAGEILRCDVDVAMLSERLSPPTTFHDTTHQPPRSSCQTSPVCLVDTIPSSSGTDATAFGPAKRMTNLNTDAIIEGNRPMIYHSLLDSVTFLEHQRPRIAILAVQKRFERMPR</sequence>
<reference evidence="1 2" key="1">
    <citation type="submission" date="2017-12" db="EMBL/GenBank/DDBJ databases">
        <authorList>
            <person name="Pombert J.-F."/>
            <person name="Haag K.L."/>
            <person name="Ebert D."/>
        </authorList>
    </citation>
    <scope>NUCLEOTIDE SEQUENCE [LARGE SCALE GENOMIC DNA]</scope>
    <source>
        <strain evidence="1">BE-OM-2</strain>
    </source>
</reference>
<proteinExistence type="predicted"/>
<protein>
    <submittedName>
        <fullName evidence="1">Uncharacterized protein</fullName>
    </submittedName>
</protein>
<comment type="caution">
    <text evidence="1">The sequence shown here is derived from an EMBL/GenBank/DDBJ whole genome shotgun (WGS) entry which is preliminary data.</text>
</comment>
<evidence type="ECO:0000313" key="2">
    <source>
        <dbReference type="Proteomes" id="UP000291404"/>
    </source>
</evidence>
<dbReference type="EMBL" id="PITI01000554">
    <property type="protein sequence ID" value="TBU05909.1"/>
    <property type="molecule type" value="Genomic_DNA"/>
</dbReference>
<dbReference type="Proteomes" id="UP000291404">
    <property type="component" value="Unassembled WGS sequence"/>
</dbReference>
<name>A0A4Q9LD76_9MICR</name>
<keyword evidence="2" id="KW-1185">Reference proteome</keyword>
<feature type="non-terminal residue" evidence="1">
    <location>
        <position position="249"/>
    </location>
</feature>